<organism evidence="2 3">
    <name type="scientific">Elysia marginata</name>
    <dbReference type="NCBI Taxonomy" id="1093978"/>
    <lineage>
        <taxon>Eukaryota</taxon>
        <taxon>Metazoa</taxon>
        <taxon>Spiralia</taxon>
        <taxon>Lophotrochozoa</taxon>
        <taxon>Mollusca</taxon>
        <taxon>Gastropoda</taxon>
        <taxon>Heterobranchia</taxon>
        <taxon>Euthyneura</taxon>
        <taxon>Panpulmonata</taxon>
        <taxon>Sacoglossa</taxon>
        <taxon>Placobranchoidea</taxon>
        <taxon>Plakobranchidae</taxon>
        <taxon>Elysia</taxon>
    </lineage>
</organism>
<comment type="caution">
    <text evidence="2">The sequence shown here is derived from an EMBL/GenBank/DDBJ whole genome shotgun (WGS) entry which is preliminary data.</text>
</comment>
<keyword evidence="3" id="KW-1185">Reference proteome</keyword>
<feature type="region of interest" description="Disordered" evidence="1">
    <location>
        <begin position="1"/>
        <end position="29"/>
    </location>
</feature>
<evidence type="ECO:0000313" key="3">
    <source>
        <dbReference type="Proteomes" id="UP000762676"/>
    </source>
</evidence>
<reference evidence="2 3" key="1">
    <citation type="journal article" date="2021" name="Elife">
        <title>Chloroplast acquisition without the gene transfer in kleptoplastic sea slugs, Plakobranchus ocellatus.</title>
        <authorList>
            <person name="Maeda T."/>
            <person name="Takahashi S."/>
            <person name="Yoshida T."/>
            <person name="Shimamura S."/>
            <person name="Takaki Y."/>
            <person name="Nagai Y."/>
            <person name="Toyoda A."/>
            <person name="Suzuki Y."/>
            <person name="Arimoto A."/>
            <person name="Ishii H."/>
            <person name="Satoh N."/>
            <person name="Nishiyama T."/>
            <person name="Hasebe M."/>
            <person name="Maruyama T."/>
            <person name="Minagawa J."/>
            <person name="Obokata J."/>
            <person name="Shigenobu S."/>
        </authorList>
    </citation>
    <scope>NUCLEOTIDE SEQUENCE [LARGE SCALE GENOMIC DNA]</scope>
</reference>
<evidence type="ECO:0000256" key="1">
    <source>
        <dbReference type="SAM" id="MobiDB-lite"/>
    </source>
</evidence>
<dbReference type="Proteomes" id="UP000762676">
    <property type="component" value="Unassembled WGS sequence"/>
</dbReference>
<gene>
    <name evidence="2" type="ORF">ElyMa_002402000</name>
</gene>
<sequence length="93" mass="10274">MQKGGEILSTVPNNSVPRAGPGRGIGGSVQRGAWSLRLALSSMESKKKKKETDHSMFNQFITNSCPYGIRVMCKSPQTKAATTRAVCYEYYQR</sequence>
<proteinExistence type="predicted"/>
<dbReference type="AlphaFoldDB" id="A0AAV4GE83"/>
<dbReference type="EMBL" id="BMAT01004927">
    <property type="protein sequence ID" value="GFR83818.1"/>
    <property type="molecule type" value="Genomic_DNA"/>
</dbReference>
<name>A0AAV4GE83_9GAST</name>
<evidence type="ECO:0000313" key="2">
    <source>
        <dbReference type="EMBL" id="GFR83818.1"/>
    </source>
</evidence>
<accession>A0AAV4GE83</accession>
<protein>
    <submittedName>
        <fullName evidence="2">Uncharacterized protein</fullName>
    </submittedName>
</protein>